<dbReference type="Pfam" id="PF07876">
    <property type="entry name" value="Dabb"/>
    <property type="match status" value="1"/>
</dbReference>
<evidence type="ECO:0000256" key="1">
    <source>
        <dbReference type="ARBA" id="ARBA00011738"/>
    </source>
</evidence>
<keyword evidence="4" id="KW-1185">Reference proteome</keyword>
<reference evidence="3 4" key="1">
    <citation type="submission" date="2020-10" db="EMBL/GenBank/DDBJ databases">
        <title>Plant Genome Project.</title>
        <authorList>
            <person name="Zhang R.-G."/>
        </authorList>
    </citation>
    <scope>NUCLEOTIDE SEQUENCE [LARGE SCALE GENOMIC DNA]</scope>
    <source>
        <strain evidence="3">FAFU-HL-1</strain>
        <tissue evidence="3">Leaf</tissue>
    </source>
</reference>
<dbReference type="PANTHER" id="PTHR33178:SF10">
    <property type="entry name" value="STRESS-RESPONSE A_B BARREL DOMAIN-CONTAINING PROTEIN"/>
    <property type="match status" value="1"/>
</dbReference>
<dbReference type="Proteomes" id="UP000657918">
    <property type="component" value="Unassembled WGS sequence"/>
</dbReference>
<dbReference type="Gene3D" id="3.30.70.100">
    <property type="match status" value="1"/>
</dbReference>
<evidence type="ECO:0000313" key="4">
    <source>
        <dbReference type="Proteomes" id="UP000657918"/>
    </source>
</evidence>
<dbReference type="FunFam" id="3.30.70.100:FF:000067">
    <property type="entry name" value="Stable protein 1"/>
    <property type="match status" value="1"/>
</dbReference>
<dbReference type="InterPro" id="IPR013097">
    <property type="entry name" value="Dabb"/>
</dbReference>
<organism evidence="3 4">
    <name type="scientific">Salix dunnii</name>
    <dbReference type="NCBI Taxonomy" id="1413687"/>
    <lineage>
        <taxon>Eukaryota</taxon>
        <taxon>Viridiplantae</taxon>
        <taxon>Streptophyta</taxon>
        <taxon>Embryophyta</taxon>
        <taxon>Tracheophyta</taxon>
        <taxon>Spermatophyta</taxon>
        <taxon>Magnoliopsida</taxon>
        <taxon>eudicotyledons</taxon>
        <taxon>Gunneridae</taxon>
        <taxon>Pentapetalae</taxon>
        <taxon>rosids</taxon>
        <taxon>fabids</taxon>
        <taxon>Malpighiales</taxon>
        <taxon>Salicaceae</taxon>
        <taxon>Saliceae</taxon>
        <taxon>Salix</taxon>
    </lineage>
</organism>
<dbReference type="SUPFAM" id="SSF54909">
    <property type="entry name" value="Dimeric alpha+beta barrel"/>
    <property type="match status" value="1"/>
</dbReference>
<dbReference type="InterPro" id="IPR011008">
    <property type="entry name" value="Dimeric_a/b-barrel"/>
</dbReference>
<evidence type="ECO:0000313" key="3">
    <source>
        <dbReference type="EMBL" id="KAF9674312.1"/>
    </source>
</evidence>
<dbReference type="OrthoDB" id="812458at2759"/>
<comment type="subunit">
    <text evidence="1">Homodimer.</text>
</comment>
<dbReference type="InterPro" id="IPR044662">
    <property type="entry name" value="HS1/DABB1-like"/>
</dbReference>
<sequence>MRKESEDMATKTPKLVKHTLLTRFKDEITREEIDKYINDYTNLIDLIPTMKSFSWGTDLGMESAELNRGYTHAFESTFESLAGLQEYLDSAALDAFAKEFLPTLSQRLVLDYFLY</sequence>
<feature type="domain" description="Stress-response A/B barrel" evidence="2">
    <location>
        <begin position="16"/>
        <end position="112"/>
    </location>
</feature>
<dbReference type="PROSITE" id="PS51502">
    <property type="entry name" value="S_R_A_B_BARREL"/>
    <property type="match status" value="1"/>
</dbReference>
<evidence type="ECO:0000259" key="2">
    <source>
        <dbReference type="PROSITE" id="PS51502"/>
    </source>
</evidence>
<dbReference type="GO" id="GO:0009865">
    <property type="term" value="P:pollen tube adhesion"/>
    <property type="evidence" value="ECO:0007669"/>
    <property type="project" value="TreeGrafter"/>
</dbReference>
<comment type="caution">
    <text evidence="3">The sequence shown here is derived from an EMBL/GenBank/DDBJ whole genome shotgun (WGS) entry which is preliminary data.</text>
</comment>
<dbReference type="EMBL" id="JADGMS010000010">
    <property type="protein sequence ID" value="KAF9674312.1"/>
    <property type="molecule type" value="Genomic_DNA"/>
</dbReference>
<accession>A0A835JN55</accession>
<protein>
    <recommendedName>
        <fullName evidence="2">Stress-response A/B barrel domain-containing protein</fullName>
    </recommendedName>
</protein>
<name>A0A835JN55_9ROSI</name>
<dbReference type="PANTHER" id="PTHR33178">
    <property type="match status" value="1"/>
</dbReference>
<proteinExistence type="predicted"/>
<gene>
    <name evidence="3" type="ORF">SADUNF_Sadunf10G0114300</name>
</gene>
<dbReference type="AlphaFoldDB" id="A0A835JN55"/>
<dbReference type="SMART" id="SM00886">
    <property type="entry name" value="Dabb"/>
    <property type="match status" value="1"/>
</dbReference>